<sequence>MAEPIRLFVSSSPDLEAEREVVGQVVAGLPIRLGWEIRHTPKPGEALAPALEAVEAAHLYVFILGMDYAAPMGLEWGRAVRARKRTLVFVKEVPHSPAAALWLSEHGAKVERIAFDSLAAFRHAFERHLIQALLDLAETLRLHLDEIEGLAARMKALEEAALQAPAVARGADRSAIILGER</sequence>
<organism evidence="1 2">
    <name type="scientific">Thermoflexus hugenholtzii JAD2</name>
    <dbReference type="NCBI Taxonomy" id="877466"/>
    <lineage>
        <taxon>Bacteria</taxon>
        <taxon>Bacillati</taxon>
        <taxon>Chloroflexota</taxon>
        <taxon>Thermoflexia</taxon>
        <taxon>Thermoflexales</taxon>
        <taxon>Thermoflexaceae</taxon>
        <taxon>Thermoflexus</taxon>
    </lineage>
</organism>
<proteinExistence type="predicted"/>
<gene>
    <name evidence="1" type="ORF">SAMN02746019_00009340</name>
</gene>
<dbReference type="EMBL" id="FYEK01000027">
    <property type="protein sequence ID" value="SNB65148.1"/>
    <property type="molecule type" value="Genomic_DNA"/>
</dbReference>
<dbReference type="AlphaFoldDB" id="A0A212QZH3"/>
<evidence type="ECO:0000313" key="1">
    <source>
        <dbReference type="EMBL" id="SNB65148.1"/>
    </source>
</evidence>
<accession>A0A212QZH3</accession>
<evidence type="ECO:0008006" key="3">
    <source>
        <dbReference type="Google" id="ProtNLM"/>
    </source>
</evidence>
<reference evidence="2" key="1">
    <citation type="submission" date="2017-06" db="EMBL/GenBank/DDBJ databases">
        <authorList>
            <person name="Varghese N."/>
            <person name="Submissions S."/>
        </authorList>
    </citation>
    <scope>NUCLEOTIDE SEQUENCE [LARGE SCALE GENOMIC DNA]</scope>
    <source>
        <strain evidence="2">JAD2</strain>
    </source>
</reference>
<dbReference type="OrthoDB" id="162005at2"/>
<name>A0A212QZH3_9CHLR</name>
<protein>
    <recommendedName>
        <fullName evidence="3">DUF4062 domain-containing protein</fullName>
    </recommendedName>
</protein>
<dbReference type="InParanoid" id="A0A212QZH3"/>
<dbReference type="RefSeq" id="WP_088571178.1">
    <property type="nucleotide sequence ID" value="NZ_FYEK01000027.1"/>
</dbReference>
<dbReference type="Proteomes" id="UP000197025">
    <property type="component" value="Unassembled WGS sequence"/>
</dbReference>
<keyword evidence="2" id="KW-1185">Reference proteome</keyword>
<evidence type="ECO:0000313" key="2">
    <source>
        <dbReference type="Proteomes" id="UP000197025"/>
    </source>
</evidence>